<dbReference type="Gene3D" id="3.20.20.70">
    <property type="entry name" value="Aldolase class I"/>
    <property type="match status" value="1"/>
</dbReference>
<evidence type="ECO:0000256" key="15">
    <source>
        <dbReference type="PIRSR" id="PIRSR001365-2"/>
    </source>
</evidence>
<keyword evidence="7 12" id="KW-0220">Diaminopimelate biosynthesis</keyword>
<evidence type="ECO:0000256" key="14">
    <source>
        <dbReference type="PIRSR" id="PIRSR001365-1"/>
    </source>
</evidence>
<dbReference type="Proteomes" id="UP001319180">
    <property type="component" value="Unassembled WGS sequence"/>
</dbReference>
<evidence type="ECO:0000256" key="8">
    <source>
        <dbReference type="ARBA" id="ARBA00023154"/>
    </source>
</evidence>
<evidence type="ECO:0000256" key="6">
    <source>
        <dbReference type="ARBA" id="ARBA00022605"/>
    </source>
</evidence>
<comment type="pathway">
    <text evidence="2 12">Amino-acid biosynthesis; L-lysine biosynthesis via DAP pathway; (S)-tetrahydrodipicolinate from L-aspartate: step 3/4.</text>
</comment>
<organism evidence="16 17">
    <name type="scientific">Dawidia soli</name>
    <dbReference type="NCBI Taxonomy" id="2782352"/>
    <lineage>
        <taxon>Bacteria</taxon>
        <taxon>Pseudomonadati</taxon>
        <taxon>Bacteroidota</taxon>
        <taxon>Cytophagia</taxon>
        <taxon>Cytophagales</taxon>
        <taxon>Chryseotaleaceae</taxon>
        <taxon>Dawidia</taxon>
    </lineage>
</organism>
<comment type="catalytic activity">
    <reaction evidence="11 12">
        <text>L-aspartate 4-semialdehyde + pyruvate = (2S,4S)-4-hydroxy-2,3,4,5-tetrahydrodipicolinate + H2O + H(+)</text>
        <dbReference type="Rhea" id="RHEA:34171"/>
        <dbReference type="ChEBI" id="CHEBI:15361"/>
        <dbReference type="ChEBI" id="CHEBI:15377"/>
        <dbReference type="ChEBI" id="CHEBI:15378"/>
        <dbReference type="ChEBI" id="CHEBI:67139"/>
        <dbReference type="ChEBI" id="CHEBI:537519"/>
        <dbReference type="EC" id="4.3.3.7"/>
    </reaction>
</comment>
<dbReference type="InterPro" id="IPR020625">
    <property type="entry name" value="Schiff_base-form_aldolases_AS"/>
</dbReference>
<feature type="site" description="Part of a proton relay during catalysis" evidence="12">
    <location>
        <position position="108"/>
    </location>
</feature>
<dbReference type="PANTHER" id="PTHR12128">
    <property type="entry name" value="DIHYDRODIPICOLINATE SYNTHASE"/>
    <property type="match status" value="1"/>
</dbReference>
<comment type="function">
    <text evidence="1 12">Catalyzes the condensation of (S)-aspartate-beta-semialdehyde [(S)-ASA] and pyruvate to 4-hydroxy-tetrahydrodipicolinate (HTPA).</text>
</comment>
<feature type="active site" description="Proton donor/acceptor" evidence="12 14">
    <location>
        <position position="134"/>
    </location>
</feature>
<sequence>MKKLYGTGVALITPFTESLEVDYKALKKLLQHTAKGADYYVVLGTTGESPTLTSEEKNAILTFIKANNPARLPIVYGIGGNNTHEVLEAIAATDFKGIDAILSVSPYYNKPSQEGIYQHYIKIADACPVPVILYNIPGRTGSNITAETTLHLANHKNIIGMKESSGNLEQCLKIAKHMPKDFLLVSGDDMLALPLYAIGGKGLISVLANPYPVIFKKMKEYFLAGNATRAAQELYKLSDLNGAMYEEGNPIGVKYVLSKLGICGDHVRLPHAPASAGLRKRIDALLAEGKK</sequence>
<evidence type="ECO:0000256" key="10">
    <source>
        <dbReference type="ARBA" id="ARBA00023270"/>
    </source>
</evidence>
<dbReference type="Pfam" id="PF00701">
    <property type="entry name" value="DHDPS"/>
    <property type="match status" value="1"/>
</dbReference>
<dbReference type="CDD" id="cd00950">
    <property type="entry name" value="DHDPS"/>
    <property type="match status" value="1"/>
</dbReference>
<dbReference type="PIRSF" id="PIRSF001365">
    <property type="entry name" value="DHDPS"/>
    <property type="match status" value="1"/>
</dbReference>
<evidence type="ECO:0000256" key="7">
    <source>
        <dbReference type="ARBA" id="ARBA00022915"/>
    </source>
</evidence>
<dbReference type="HAMAP" id="MF_00418">
    <property type="entry name" value="DapA"/>
    <property type="match status" value="1"/>
</dbReference>
<keyword evidence="9 12" id="KW-0456">Lyase</keyword>
<protein>
    <recommendedName>
        <fullName evidence="4 12">4-hydroxy-tetrahydrodipicolinate synthase</fullName>
        <shortName evidence="12">HTPA synthase</shortName>
        <ecNumber evidence="4 12">4.3.3.7</ecNumber>
    </recommendedName>
</protein>
<dbReference type="PANTHER" id="PTHR12128:SF66">
    <property type="entry name" value="4-HYDROXY-2-OXOGLUTARATE ALDOLASE, MITOCHONDRIAL"/>
    <property type="match status" value="1"/>
</dbReference>
<dbReference type="GO" id="GO:0009089">
    <property type="term" value="P:lysine biosynthetic process via diaminopimelate"/>
    <property type="evidence" value="ECO:0007669"/>
    <property type="project" value="UniProtKB-UniRule"/>
</dbReference>
<dbReference type="EMBL" id="JAHESC010000026">
    <property type="protein sequence ID" value="MBT1688470.1"/>
    <property type="molecule type" value="Genomic_DNA"/>
</dbReference>
<evidence type="ECO:0000256" key="12">
    <source>
        <dbReference type="HAMAP-Rule" id="MF_00418"/>
    </source>
</evidence>
<dbReference type="EC" id="4.3.3.7" evidence="4 12"/>
<reference evidence="16 17" key="1">
    <citation type="submission" date="2021-05" db="EMBL/GenBank/DDBJ databases">
        <title>A Polyphasic approach of four new species of the genus Ohtaekwangia: Ohtaekwangia histidinii sp. nov., Ohtaekwangia cretensis sp. nov., Ohtaekwangia indiensis sp. nov., Ohtaekwangia reichenbachii sp. nov. from diverse environment.</title>
        <authorList>
            <person name="Octaviana S."/>
        </authorList>
    </citation>
    <scope>NUCLEOTIDE SEQUENCE [LARGE SCALE GENOMIC DNA]</scope>
    <source>
        <strain evidence="16 17">PWU37</strain>
    </source>
</reference>
<name>A0AAP2DCZ7_9BACT</name>
<dbReference type="NCBIfam" id="TIGR00674">
    <property type="entry name" value="dapA"/>
    <property type="match status" value="1"/>
</dbReference>
<keyword evidence="8 12" id="KW-0457">Lysine biosynthesis</keyword>
<feature type="active site" description="Schiff-base intermediate with substrate" evidence="12 14">
    <location>
        <position position="162"/>
    </location>
</feature>
<dbReference type="PRINTS" id="PR00146">
    <property type="entry name" value="DHPICSNTHASE"/>
</dbReference>
<evidence type="ECO:0000313" key="16">
    <source>
        <dbReference type="EMBL" id="MBT1688470.1"/>
    </source>
</evidence>
<comment type="caution">
    <text evidence="16">The sequence shown here is derived from an EMBL/GenBank/DDBJ whole genome shotgun (WGS) entry which is preliminary data.</text>
</comment>
<evidence type="ECO:0000313" key="17">
    <source>
        <dbReference type="Proteomes" id="UP001319180"/>
    </source>
</evidence>
<evidence type="ECO:0000256" key="3">
    <source>
        <dbReference type="ARBA" id="ARBA00007592"/>
    </source>
</evidence>
<dbReference type="InterPro" id="IPR013785">
    <property type="entry name" value="Aldolase_TIM"/>
</dbReference>
<feature type="site" description="Part of a proton relay during catalysis" evidence="12">
    <location>
        <position position="45"/>
    </location>
</feature>
<comment type="caution">
    <text evidence="12">Was originally thought to be a dihydrodipicolinate synthase (DHDPS), catalyzing the condensation of (S)-aspartate-beta-semialdehyde [(S)-ASA] and pyruvate to dihydrodipicolinate (DHDP). However, it was shown in E.coli that the product of the enzymatic reaction is not dihydrodipicolinate but in fact (4S)-4-hydroxy-2,3,4,5-tetrahydro-(2S)-dipicolinic acid (HTPA), and that the consecutive dehydration reaction leading to DHDP is not spontaneous but catalyzed by DapB.</text>
</comment>
<evidence type="ECO:0000256" key="4">
    <source>
        <dbReference type="ARBA" id="ARBA00012086"/>
    </source>
</evidence>
<evidence type="ECO:0000256" key="1">
    <source>
        <dbReference type="ARBA" id="ARBA00003294"/>
    </source>
</evidence>
<dbReference type="AlphaFoldDB" id="A0AAP2DCZ7"/>
<feature type="binding site" evidence="12 15">
    <location>
        <position position="46"/>
    </location>
    <ligand>
        <name>pyruvate</name>
        <dbReference type="ChEBI" id="CHEBI:15361"/>
    </ligand>
</feature>
<dbReference type="PROSITE" id="PS00666">
    <property type="entry name" value="DHDPS_2"/>
    <property type="match status" value="1"/>
</dbReference>
<evidence type="ECO:0000256" key="9">
    <source>
        <dbReference type="ARBA" id="ARBA00023239"/>
    </source>
</evidence>
<evidence type="ECO:0000256" key="11">
    <source>
        <dbReference type="ARBA" id="ARBA00047836"/>
    </source>
</evidence>
<keyword evidence="17" id="KW-1185">Reference proteome</keyword>
<dbReference type="GO" id="GO:0019877">
    <property type="term" value="P:diaminopimelate biosynthetic process"/>
    <property type="evidence" value="ECO:0007669"/>
    <property type="project" value="UniProtKB-UniRule"/>
</dbReference>
<keyword evidence="6 12" id="KW-0028">Amino-acid biosynthesis</keyword>
<comment type="subcellular location">
    <subcellularLocation>
        <location evidence="12">Cytoplasm</location>
    </subcellularLocation>
</comment>
<dbReference type="SMART" id="SM01130">
    <property type="entry name" value="DHDPS"/>
    <property type="match status" value="1"/>
</dbReference>
<evidence type="ECO:0000256" key="5">
    <source>
        <dbReference type="ARBA" id="ARBA00022490"/>
    </source>
</evidence>
<dbReference type="GO" id="GO:0008840">
    <property type="term" value="F:4-hydroxy-tetrahydrodipicolinate synthase activity"/>
    <property type="evidence" value="ECO:0007669"/>
    <property type="project" value="UniProtKB-UniRule"/>
</dbReference>
<evidence type="ECO:0000256" key="13">
    <source>
        <dbReference type="PIRNR" id="PIRNR001365"/>
    </source>
</evidence>
<dbReference type="RefSeq" id="WP_254091696.1">
    <property type="nucleotide sequence ID" value="NZ_JAHESC010000026.1"/>
</dbReference>
<dbReference type="SUPFAM" id="SSF51569">
    <property type="entry name" value="Aldolase"/>
    <property type="match status" value="1"/>
</dbReference>
<dbReference type="InterPro" id="IPR005263">
    <property type="entry name" value="DapA"/>
</dbReference>
<feature type="binding site" evidence="12 15">
    <location>
        <position position="204"/>
    </location>
    <ligand>
        <name>pyruvate</name>
        <dbReference type="ChEBI" id="CHEBI:15361"/>
    </ligand>
</feature>
<comment type="similarity">
    <text evidence="3 12 13">Belongs to the DapA family.</text>
</comment>
<proteinExistence type="inferred from homology"/>
<comment type="subunit">
    <text evidence="12">Homotetramer; dimer of dimers.</text>
</comment>
<dbReference type="GO" id="GO:0005829">
    <property type="term" value="C:cytosol"/>
    <property type="evidence" value="ECO:0007669"/>
    <property type="project" value="TreeGrafter"/>
</dbReference>
<keyword evidence="10 12" id="KW-0704">Schiff base</keyword>
<keyword evidence="5 12" id="KW-0963">Cytoplasm</keyword>
<accession>A0AAP2DCZ7</accession>
<evidence type="ECO:0000256" key="2">
    <source>
        <dbReference type="ARBA" id="ARBA00005120"/>
    </source>
</evidence>
<dbReference type="InterPro" id="IPR002220">
    <property type="entry name" value="DapA-like"/>
</dbReference>
<gene>
    <name evidence="12 16" type="primary">dapA</name>
    <name evidence="16" type="ORF">KK078_18005</name>
</gene>